<dbReference type="Proteomes" id="UP000574276">
    <property type="component" value="Unassembled WGS sequence"/>
</dbReference>
<evidence type="ECO:0000313" key="3">
    <source>
        <dbReference type="Proteomes" id="UP000574276"/>
    </source>
</evidence>
<feature type="chain" id="PRO_5039247399" evidence="1">
    <location>
        <begin position="20"/>
        <end position="353"/>
    </location>
</feature>
<organism evidence="2 3">
    <name type="scientific">Variimorphobacter saccharofermentans</name>
    <dbReference type="NCBI Taxonomy" id="2755051"/>
    <lineage>
        <taxon>Bacteria</taxon>
        <taxon>Bacillati</taxon>
        <taxon>Bacillota</taxon>
        <taxon>Clostridia</taxon>
        <taxon>Lachnospirales</taxon>
        <taxon>Lachnospiraceae</taxon>
        <taxon>Variimorphobacter</taxon>
    </lineage>
</organism>
<accession>A0A839JYU6</accession>
<protein>
    <submittedName>
        <fullName evidence="2">Uncharacterized protein</fullName>
    </submittedName>
</protein>
<evidence type="ECO:0000256" key="1">
    <source>
        <dbReference type="SAM" id="SignalP"/>
    </source>
</evidence>
<dbReference type="AlphaFoldDB" id="A0A839JYU6"/>
<dbReference type="EMBL" id="JACEGA010000001">
    <property type="protein sequence ID" value="MBB2181799.1"/>
    <property type="molecule type" value="Genomic_DNA"/>
</dbReference>
<dbReference type="PROSITE" id="PS51257">
    <property type="entry name" value="PROKAR_LIPOPROTEIN"/>
    <property type="match status" value="1"/>
</dbReference>
<keyword evidence="3" id="KW-1185">Reference proteome</keyword>
<evidence type="ECO:0000313" key="2">
    <source>
        <dbReference type="EMBL" id="MBB2181799.1"/>
    </source>
</evidence>
<dbReference type="RefSeq" id="WP_228351551.1">
    <property type="nucleotide sequence ID" value="NZ_JACEGA010000001.1"/>
</dbReference>
<gene>
    <name evidence="2" type="ORF">H0486_02755</name>
</gene>
<proteinExistence type="predicted"/>
<sequence>MNKKLFTILMAGVMAFSLAACGKNEVQSSDPQVAEETGAYTSDQTADMKEEADEEIEITEAQDFAALLAPFYGTYRFDGNDNQAKDPNEIVIDENGVSYGGESLSILRVTMDNYVKFNDSDVMFIMNSDSISANFLHPEDQSVLEDYPVVIRSAQGVSPSNSDANPATEAPANKYVGTYGGRSGNMIITKNTIEFTADGKSYTTSYSESEIKDNNGIGELAFTVDGSEIVLYFGRSDGAVDTIEVYIDNKPYAFERSKEGDSTEPTEAKSSALEGNYTHPGHATLSVTADGSFTYTVNSNSNEATVTGKLPDEITSGMTVQAGEYTLQMFFPEDYSVISISGKGVASADLSRD</sequence>
<name>A0A839JYU6_9FIRM</name>
<comment type="caution">
    <text evidence="2">The sequence shown here is derived from an EMBL/GenBank/DDBJ whole genome shotgun (WGS) entry which is preliminary data.</text>
</comment>
<feature type="signal peptide" evidence="1">
    <location>
        <begin position="1"/>
        <end position="19"/>
    </location>
</feature>
<reference evidence="2 3" key="1">
    <citation type="submission" date="2020-07" db="EMBL/GenBank/DDBJ databases">
        <title>Characterization and genome sequencing of isolate MD1, a novel member within the family Lachnospiraceae.</title>
        <authorList>
            <person name="Rettenmaier R."/>
            <person name="Di Bello L."/>
            <person name="Zinser C."/>
            <person name="Scheitz K."/>
            <person name="Liebl W."/>
            <person name="Zverlov V."/>
        </authorList>
    </citation>
    <scope>NUCLEOTIDE SEQUENCE [LARGE SCALE GENOMIC DNA]</scope>
    <source>
        <strain evidence="2 3">MD1</strain>
    </source>
</reference>
<keyword evidence="1" id="KW-0732">Signal</keyword>